<dbReference type="Proteomes" id="UP000712673">
    <property type="component" value="Unassembled WGS sequence"/>
</dbReference>
<evidence type="ECO:0000256" key="12">
    <source>
        <dbReference type="ARBA" id="ARBA00022840"/>
    </source>
</evidence>
<dbReference type="InterPro" id="IPR009061">
    <property type="entry name" value="DNA-bd_dom_put_sf"/>
</dbReference>
<dbReference type="PROSITE" id="PS51483">
    <property type="entry name" value="B5"/>
    <property type="match status" value="1"/>
</dbReference>
<evidence type="ECO:0000256" key="3">
    <source>
        <dbReference type="ARBA" id="ARBA00008653"/>
    </source>
</evidence>
<comment type="subunit">
    <text evidence="4">Tetramer of two alpha and two beta subunits.</text>
</comment>
<feature type="non-terminal residue" evidence="22">
    <location>
        <position position="679"/>
    </location>
</feature>
<gene>
    <name evidence="22" type="ORF">FJZ47_11220</name>
</gene>
<dbReference type="InterPro" id="IPR004532">
    <property type="entry name" value="Phe-tRNA-ligase_IIc_bsu_bact"/>
</dbReference>
<keyword evidence="11" id="KW-0547">Nucleotide-binding</keyword>
<keyword evidence="13" id="KW-0460">Magnesium</keyword>
<evidence type="ECO:0000256" key="19">
    <source>
        <dbReference type="PROSITE-ProRule" id="PRU00209"/>
    </source>
</evidence>
<keyword evidence="10" id="KW-0479">Metal-binding</keyword>
<comment type="subcellular location">
    <subcellularLocation>
        <location evidence="2">Cytoplasm</location>
    </subcellularLocation>
</comment>
<dbReference type="Pfam" id="PF03483">
    <property type="entry name" value="B3_4"/>
    <property type="match status" value="1"/>
</dbReference>
<evidence type="ECO:0000256" key="13">
    <source>
        <dbReference type="ARBA" id="ARBA00022842"/>
    </source>
</evidence>
<keyword evidence="15" id="KW-0648">Protein biosynthesis</keyword>
<evidence type="ECO:0000313" key="22">
    <source>
        <dbReference type="EMBL" id="MBM3224359.1"/>
    </source>
</evidence>
<organism evidence="22 23">
    <name type="scientific">Tectimicrobiota bacterium</name>
    <dbReference type="NCBI Taxonomy" id="2528274"/>
    <lineage>
        <taxon>Bacteria</taxon>
        <taxon>Pseudomonadati</taxon>
        <taxon>Nitrospinota/Tectimicrobiota group</taxon>
        <taxon>Candidatus Tectimicrobiota</taxon>
    </lineage>
</organism>
<dbReference type="GO" id="GO:0006432">
    <property type="term" value="P:phenylalanyl-tRNA aminoacylation"/>
    <property type="evidence" value="ECO:0007669"/>
    <property type="project" value="InterPro"/>
</dbReference>
<keyword evidence="14 19" id="KW-0694">RNA-binding</keyword>
<keyword evidence="12" id="KW-0067">ATP-binding</keyword>
<evidence type="ECO:0000256" key="16">
    <source>
        <dbReference type="ARBA" id="ARBA00023146"/>
    </source>
</evidence>
<dbReference type="InterPro" id="IPR020825">
    <property type="entry name" value="Phe-tRNA_synthase-like_B3/B4"/>
</dbReference>
<dbReference type="InterPro" id="IPR045060">
    <property type="entry name" value="Phe-tRNA-ligase_IIc_bsu"/>
</dbReference>
<dbReference type="SMART" id="SM00873">
    <property type="entry name" value="B3_4"/>
    <property type="match status" value="1"/>
</dbReference>
<evidence type="ECO:0000256" key="11">
    <source>
        <dbReference type="ARBA" id="ARBA00022741"/>
    </source>
</evidence>
<evidence type="ECO:0000256" key="10">
    <source>
        <dbReference type="ARBA" id="ARBA00022723"/>
    </source>
</evidence>
<proteinExistence type="inferred from homology"/>
<feature type="domain" description="TRNA-binding" evidence="20">
    <location>
        <begin position="41"/>
        <end position="160"/>
    </location>
</feature>
<dbReference type="GO" id="GO:0000049">
    <property type="term" value="F:tRNA binding"/>
    <property type="evidence" value="ECO:0007669"/>
    <property type="project" value="UniProtKB-UniRule"/>
</dbReference>
<comment type="similarity">
    <text evidence="3">Belongs to the phenylalanyl-tRNA synthetase beta subunit family. Type 1 subfamily.</text>
</comment>
<dbReference type="EMBL" id="VGLS01000307">
    <property type="protein sequence ID" value="MBM3224359.1"/>
    <property type="molecule type" value="Genomic_DNA"/>
</dbReference>
<dbReference type="NCBIfam" id="TIGR00472">
    <property type="entry name" value="pheT_bact"/>
    <property type="match status" value="1"/>
</dbReference>
<dbReference type="AlphaFoldDB" id="A0A937W023"/>
<reference evidence="22" key="1">
    <citation type="submission" date="2019-03" db="EMBL/GenBank/DDBJ databases">
        <title>Lake Tanganyika Metagenome-Assembled Genomes (MAGs).</title>
        <authorList>
            <person name="Tran P."/>
        </authorList>
    </citation>
    <scope>NUCLEOTIDE SEQUENCE</scope>
    <source>
        <strain evidence="22">K_DeepCast_65m_m2_066</strain>
    </source>
</reference>
<dbReference type="InterPro" id="IPR002547">
    <property type="entry name" value="tRNA-bd_dom"/>
</dbReference>
<dbReference type="HAMAP" id="MF_00283">
    <property type="entry name" value="Phe_tRNA_synth_beta1"/>
    <property type="match status" value="1"/>
</dbReference>
<comment type="cofactor">
    <cofactor evidence="1">
        <name>Mg(2+)</name>
        <dbReference type="ChEBI" id="CHEBI:18420"/>
    </cofactor>
</comment>
<evidence type="ECO:0000313" key="23">
    <source>
        <dbReference type="Proteomes" id="UP000712673"/>
    </source>
</evidence>
<evidence type="ECO:0000256" key="14">
    <source>
        <dbReference type="ARBA" id="ARBA00022884"/>
    </source>
</evidence>
<evidence type="ECO:0000256" key="6">
    <source>
        <dbReference type="ARBA" id="ARBA00017032"/>
    </source>
</evidence>
<evidence type="ECO:0000259" key="21">
    <source>
        <dbReference type="PROSITE" id="PS51483"/>
    </source>
</evidence>
<dbReference type="SMART" id="SM00874">
    <property type="entry name" value="B5"/>
    <property type="match status" value="1"/>
</dbReference>
<evidence type="ECO:0000256" key="7">
    <source>
        <dbReference type="ARBA" id="ARBA00022490"/>
    </source>
</evidence>
<dbReference type="InterPro" id="IPR033714">
    <property type="entry name" value="tRNA_bind_bactPheRS"/>
</dbReference>
<keyword evidence="16" id="KW-0030">Aminoacyl-tRNA synthetase</keyword>
<evidence type="ECO:0000259" key="20">
    <source>
        <dbReference type="PROSITE" id="PS50886"/>
    </source>
</evidence>
<protein>
    <recommendedName>
        <fullName evidence="6">Phenylalanine--tRNA ligase beta subunit</fullName>
        <ecNumber evidence="5">6.1.1.20</ecNumber>
    </recommendedName>
    <alternativeName>
        <fullName evidence="17">Phenylalanyl-tRNA synthetase beta subunit</fullName>
    </alternativeName>
</protein>
<dbReference type="PANTHER" id="PTHR10947">
    <property type="entry name" value="PHENYLALANYL-TRNA SYNTHETASE BETA CHAIN AND LEUCINE-RICH REPEAT-CONTAINING PROTEIN 47"/>
    <property type="match status" value="1"/>
</dbReference>
<dbReference type="SUPFAM" id="SSF56037">
    <property type="entry name" value="PheT/TilS domain"/>
    <property type="match status" value="1"/>
</dbReference>
<evidence type="ECO:0000256" key="8">
    <source>
        <dbReference type="ARBA" id="ARBA00022555"/>
    </source>
</evidence>
<dbReference type="SUPFAM" id="SSF50249">
    <property type="entry name" value="Nucleic acid-binding proteins"/>
    <property type="match status" value="1"/>
</dbReference>
<keyword evidence="8 19" id="KW-0820">tRNA-binding</keyword>
<dbReference type="GO" id="GO:0004826">
    <property type="term" value="F:phenylalanine-tRNA ligase activity"/>
    <property type="evidence" value="ECO:0007669"/>
    <property type="project" value="UniProtKB-EC"/>
</dbReference>
<evidence type="ECO:0000256" key="5">
    <source>
        <dbReference type="ARBA" id="ARBA00012814"/>
    </source>
</evidence>
<dbReference type="InterPro" id="IPR005146">
    <property type="entry name" value="B3/B4_tRNA-bd"/>
</dbReference>
<evidence type="ECO:0000256" key="9">
    <source>
        <dbReference type="ARBA" id="ARBA00022598"/>
    </source>
</evidence>
<dbReference type="InterPro" id="IPR005147">
    <property type="entry name" value="tRNA_synthase_B5-dom"/>
</dbReference>
<feature type="domain" description="B5" evidence="21">
    <location>
        <begin position="416"/>
        <end position="495"/>
    </location>
</feature>
<dbReference type="InterPro" id="IPR045864">
    <property type="entry name" value="aa-tRNA-synth_II/BPL/LPL"/>
</dbReference>
<sequence>MRVPLSWLKDFVDLTIPLDDLTHRLIMAGLEVATVEHIGATWQRDKLFVGEVLEVKPHPNAERLVLAVVAYGQGTPQTVVTGAPNLRPGDRGQKVAFAVEGAELLDGHSAAPQMQRLTRTTIRGVESAGMVCSEKELGLSDDHDGVIILDAAAPVGQPLQDVLGDTVLEVELTPNLAYANCVIGLAREIAALTGQQLRPWRPHDGLLERAHTATTSYMTVQTADPRLCARYSASLIENVRLGPSPLWMQQRLRLAGLRPINNIVDITNYCMLEMGQPLHAFDYATVQRRGGIVVRQATAGERMRTLDGAERTLSTDMLLITDDSGPIAIAGVMGGATTEVSAQTRHILLESANFSAISIRRTAQTLRLHSEAAQRFGRGVDSALTLPALVRASRLMETLGGGTLHAELADTYPQPPSPRRLTLRASAVRRSLGMEFSVDTMHTILSALEFRCTPHPNDADPRIEVEVPSHRLDVSIPADLIEDIARIHGYEEIPLTLINDVLPPQRSQPVLAGIEQTRDLLVGCGLTEIIAYGLTSLESVNRALVGQPPVEAGAYIRVANPISQEREFLRQTLLPSMLETLRTNRRYRQRMALFEIGRVYLPQPGEELPLEQRRLAIALTGPVLPASWHDSGAPVMCGFTHLKGMVETLLQRLYVPGCAFLPSHHPTLHPARTASLQLA</sequence>
<dbReference type="Pfam" id="PF01588">
    <property type="entry name" value="tRNA_bind"/>
    <property type="match status" value="1"/>
</dbReference>
<name>A0A937W023_UNCTE</name>
<dbReference type="GO" id="GO:0009328">
    <property type="term" value="C:phenylalanine-tRNA ligase complex"/>
    <property type="evidence" value="ECO:0007669"/>
    <property type="project" value="TreeGrafter"/>
</dbReference>
<dbReference type="EC" id="6.1.1.20" evidence="5"/>
<keyword evidence="7" id="KW-0963">Cytoplasm</keyword>
<dbReference type="CDD" id="cd02796">
    <property type="entry name" value="tRNA_bind_bactPheRS"/>
    <property type="match status" value="1"/>
</dbReference>
<comment type="catalytic activity">
    <reaction evidence="18">
        <text>tRNA(Phe) + L-phenylalanine + ATP = L-phenylalanyl-tRNA(Phe) + AMP + diphosphate + H(+)</text>
        <dbReference type="Rhea" id="RHEA:19413"/>
        <dbReference type="Rhea" id="RHEA-COMP:9668"/>
        <dbReference type="Rhea" id="RHEA-COMP:9699"/>
        <dbReference type="ChEBI" id="CHEBI:15378"/>
        <dbReference type="ChEBI" id="CHEBI:30616"/>
        <dbReference type="ChEBI" id="CHEBI:33019"/>
        <dbReference type="ChEBI" id="CHEBI:58095"/>
        <dbReference type="ChEBI" id="CHEBI:78442"/>
        <dbReference type="ChEBI" id="CHEBI:78531"/>
        <dbReference type="ChEBI" id="CHEBI:456215"/>
        <dbReference type="EC" id="6.1.1.20"/>
    </reaction>
</comment>
<dbReference type="Gene3D" id="3.30.930.10">
    <property type="entry name" value="Bira Bifunctional Protein, Domain 2"/>
    <property type="match status" value="1"/>
</dbReference>
<evidence type="ECO:0000256" key="2">
    <source>
        <dbReference type="ARBA" id="ARBA00004496"/>
    </source>
</evidence>
<dbReference type="Pfam" id="PF03484">
    <property type="entry name" value="B5"/>
    <property type="match status" value="1"/>
</dbReference>
<dbReference type="FunFam" id="3.50.40.10:FF:000001">
    <property type="entry name" value="Phenylalanine--tRNA ligase beta subunit"/>
    <property type="match status" value="1"/>
</dbReference>
<dbReference type="PROSITE" id="PS50886">
    <property type="entry name" value="TRBD"/>
    <property type="match status" value="1"/>
</dbReference>
<dbReference type="SUPFAM" id="SSF55681">
    <property type="entry name" value="Class II aaRS and biotin synthetases"/>
    <property type="match status" value="1"/>
</dbReference>
<dbReference type="Gene3D" id="2.40.50.140">
    <property type="entry name" value="Nucleic acid-binding proteins"/>
    <property type="match status" value="1"/>
</dbReference>
<evidence type="ECO:0000256" key="4">
    <source>
        <dbReference type="ARBA" id="ARBA00011209"/>
    </source>
</evidence>
<evidence type="ECO:0000256" key="18">
    <source>
        <dbReference type="ARBA" id="ARBA00049255"/>
    </source>
</evidence>
<comment type="caution">
    <text evidence="22">The sequence shown here is derived from an EMBL/GenBank/DDBJ whole genome shotgun (WGS) entry which is preliminary data.</text>
</comment>
<evidence type="ECO:0000256" key="17">
    <source>
        <dbReference type="ARBA" id="ARBA00033189"/>
    </source>
</evidence>
<evidence type="ECO:0000256" key="1">
    <source>
        <dbReference type="ARBA" id="ARBA00001946"/>
    </source>
</evidence>
<dbReference type="InterPro" id="IPR012340">
    <property type="entry name" value="NA-bd_OB-fold"/>
</dbReference>
<dbReference type="PANTHER" id="PTHR10947:SF0">
    <property type="entry name" value="PHENYLALANINE--TRNA LIGASE BETA SUBUNIT"/>
    <property type="match status" value="1"/>
</dbReference>
<keyword evidence="9 22" id="KW-0436">Ligase</keyword>
<evidence type="ECO:0000256" key="15">
    <source>
        <dbReference type="ARBA" id="ARBA00022917"/>
    </source>
</evidence>
<dbReference type="SUPFAM" id="SSF46955">
    <property type="entry name" value="Putative DNA-binding domain"/>
    <property type="match status" value="1"/>
</dbReference>
<dbReference type="GO" id="GO:0005524">
    <property type="term" value="F:ATP binding"/>
    <property type="evidence" value="ECO:0007669"/>
    <property type="project" value="UniProtKB-KW"/>
</dbReference>
<dbReference type="Pfam" id="PF17759">
    <property type="entry name" value="tRNA_synthFbeta"/>
    <property type="match status" value="1"/>
</dbReference>
<accession>A0A937W023</accession>
<dbReference type="GO" id="GO:0000287">
    <property type="term" value="F:magnesium ion binding"/>
    <property type="evidence" value="ECO:0007669"/>
    <property type="project" value="InterPro"/>
</dbReference>
<dbReference type="InterPro" id="IPR041616">
    <property type="entry name" value="PheRS_beta_core"/>
</dbReference>
<dbReference type="Gene3D" id="3.30.56.10">
    <property type="match status" value="2"/>
</dbReference>
<dbReference type="CDD" id="cd00769">
    <property type="entry name" value="PheRS_beta_core"/>
    <property type="match status" value="1"/>
</dbReference>
<dbReference type="Gene3D" id="3.50.40.10">
    <property type="entry name" value="Phenylalanyl-trna Synthetase, Chain B, domain 3"/>
    <property type="match status" value="1"/>
</dbReference>